<keyword evidence="2" id="KW-0436">Ligase</keyword>
<dbReference type="GO" id="GO:0016878">
    <property type="term" value="F:acid-thiol ligase activity"/>
    <property type="evidence" value="ECO:0007669"/>
    <property type="project" value="UniProtKB-ARBA"/>
</dbReference>
<keyword evidence="6" id="KW-1185">Reference proteome</keyword>
<dbReference type="Gene3D" id="3.40.50.12780">
    <property type="entry name" value="N-terminal domain of ligase-like"/>
    <property type="match status" value="1"/>
</dbReference>
<dbReference type="InterPro" id="IPR025110">
    <property type="entry name" value="AMP-bd_C"/>
</dbReference>
<reference evidence="6" key="1">
    <citation type="submission" date="2016-10" db="EMBL/GenBank/DDBJ databases">
        <authorList>
            <person name="Varghese N."/>
            <person name="Submissions S."/>
        </authorList>
    </citation>
    <scope>NUCLEOTIDE SEQUENCE [LARGE SCALE GENOMIC DNA]</scope>
    <source>
        <strain evidence="6">FP5</strain>
    </source>
</reference>
<dbReference type="Pfam" id="PF13193">
    <property type="entry name" value="AMP-binding_C"/>
    <property type="match status" value="1"/>
</dbReference>
<dbReference type="CDD" id="cd05936">
    <property type="entry name" value="FC-FACS_FadD_like"/>
    <property type="match status" value="1"/>
</dbReference>
<gene>
    <name evidence="5" type="ORF">SAMN05216353_10922</name>
</gene>
<dbReference type="PANTHER" id="PTHR43767">
    <property type="entry name" value="LONG-CHAIN-FATTY-ACID--COA LIGASE"/>
    <property type="match status" value="1"/>
</dbReference>
<feature type="domain" description="AMP-dependent synthetase/ligase" evidence="3">
    <location>
        <begin position="32"/>
        <end position="394"/>
    </location>
</feature>
<dbReference type="EMBL" id="FOOG01000009">
    <property type="protein sequence ID" value="SFF78606.1"/>
    <property type="molecule type" value="Genomic_DNA"/>
</dbReference>
<dbReference type="InterPro" id="IPR020845">
    <property type="entry name" value="AMP-binding_CS"/>
</dbReference>
<protein>
    <submittedName>
        <fullName evidence="5">Long-chain acyl-CoA synthetase</fullName>
    </submittedName>
</protein>
<dbReference type="PROSITE" id="PS00455">
    <property type="entry name" value="AMP_BINDING"/>
    <property type="match status" value="1"/>
</dbReference>
<dbReference type="AlphaFoldDB" id="A0A1I2LNK0"/>
<dbReference type="OrthoDB" id="9803968at2"/>
<organism evidence="5 6">
    <name type="scientific">Halobacillus alkaliphilus</name>
    <dbReference type="NCBI Taxonomy" id="396056"/>
    <lineage>
        <taxon>Bacteria</taxon>
        <taxon>Bacillati</taxon>
        <taxon>Bacillota</taxon>
        <taxon>Bacilli</taxon>
        <taxon>Bacillales</taxon>
        <taxon>Bacillaceae</taxon>
        <taxon>Halobacillus</taxon>
    </lineage>
</organism>
<name>A0A1I2LNK0_9BACI</name>
<dbReference type="PANTHER" id="PTHR43767:SF1">
    <property type="entry name" value="NONRIBOSOMAL PEPTIDE SYNTHASE PES1 (EUROFUNG)-RELATED"/>
    <property type="match status" value="1"/>
</dbReference>
<evidence type="ECO:0000256" key="1">
    <source>
        <dbReference type="ARBA" id="ARBA00006432"/>
    </source>
</evidence>
<accession>A0A1I2LNK0</accession>
<evidence type="ECO:0000259" key="3">
    <source>
        <dbReference type="Pfam" id="PF00501"/>
    </source>
</evidence>
<dbReference type="Proteomes" id="UP000198897">
    <property type="component" value="Unassembled WGS sequence"/>
</dbReference>
<dbReference type="RefSeq" id="WP_089751390.1">
    <property type="nucleotide sequence ID" value="NZ_FOOG01000009.1"/>
</dbReference>
<dbReference type="InterPro" id="IPR050237">
    <property type="entry name" value="ATP-dep_AMP-bd_enzyme"/>
</dbReference>
<dbReference type="FunFam" id="3.40.50.12780:FF:000003">
    <property type="entry name" value="Long-chain-fatty-acid--CoA ligase FadD"/>
    <property type="match status" value="1"/>
</dbReference>
<sequence>MTDLKNRPWYSSYSPEMKTEINLPERSLYTLLQESAHEFGERMAILYEDCRITYRQLKDNVDRLAGAWNEQGLKKGERIGLMISNHPDYVIAYYAAQKLGLIVVQINPRYTARELFHIIEDSGMNYLVAEESNRLLIEQVKEESGISLVFFSKEDRDLPESLENLINNAYPLKKDIPITAKEDVAVIQYTGGTTGKIKGAMLTHYNLVANVMQSHAMYGELMVKGKETVLAATPLYHVYAMTSAMNLGIYLGASILLIPEFKVAEVAEKIKKYQPTFFPGVPKMYSAFVQYPNIESYRLDSLKFCSSGSAPLPVEIIRRFERLTGAVIGEGFGLSEASPSTHRNPAGGIRKIGSIGLPFPGTDCRIVDDLDETLPVNSVGELIIKGPQVMKGYWDQPEETSHTLRDGWLYTGDLAMCDEDGYFYIVGRKKEMIINGGFNIYPQEIESVLYENPAVKDAAVVGIPDRDKGEIVKAYVVLKKEPSVDIDDLKEYCSTRLTQYKVPRQYEIREELPRNTVGKLLKRKLIEEEKAKTSQ</sequence>
<evidence type="ECO:0000259" key="4">
    <source>
        <dbReference type="Pfam" id="PF13193"/>
    </source>
</evidence>
<evidence type="ECO:0000313" key="6">
    <source>
        <dbReference type="Proteomes" id="UP000198897"/>
    </source>
</evidence>
<dbReference type="InterPro" id="IPR045851">
    <property type="entry name" value="AMP-bd_C_sf"/>
</dbReference>
<dbReference type="Pfam" id="PF00501">
    <property type="entry name" value="AMP-binding"/>
    <property type="match status" value="1"/>
</dbReference>
<dbReference type="Gene3D" id="3.30.300.30">
    <property type="match status" value="1"/>
</dbReference>
<feature type="domain" description="AMP-binding enzyme C-terminal" evidence="4">
    <location>
        <begin position="444"/>
        <end position="519"/>
    </location>
</feature>
<dbReference type="SUPFAM" id="SSF56801">
    <property type="entry name" value="Acetyl-CoA synthetase-like"/>
    <property type="match status" value="1"/>
</dbReference>
<comment type="similarity">
    <text evidence="1">Belongs to the ATP-dependent AMP-binding enzyme family.</text>
</comment>
<proteinExistence type="inferred from homology"/>
<evidence type="ECO:0000256" key="2">
    <source>
        <dbReference type="ARBA" id="ARBA00022598"/>
    </source>
</evidence>
<evidence type="ECO:0000313" key="5">
    <source>
        <dbReference type="EMBL" id="SFF78606.1"/>
    </source>
</evidence>
<dbReference type="InterPro" id="IPR042099">
    <property type="entry name" value="ANL_N_sf"/>
</dbReference>
<dbReference type="FunFam" id="3.30.300.30:FF:000008">
    <property type="entry name" value="2,3-dihydroxybenzoate-AMP ligase"/>
    <property type="match status" value="1"/>
</dbReference>
<dbReference type="InterPro" id="IPR000873">
    <property type="entry name" value="AMP-dep_synth/lig_dom"/>
</dbReference>